<comment type="caution">
    <text evidence="1">The sequence shown here is derived from an EMBL/GenBank/DDBJ whole genome shotgun (WGS) entry which is preliminary data.</text>
</comment>
<organism evidence="1 2">
    <name type="scientific">Cirrhinus molitorella</name>
    <name type="common">mud carp</name>
    <dbReference type="NCBI Taxonomy" id="172907"/>
    <lineage>
        <taxon>Eukaryota</taxon>
        <taxon>Metazoa</taxon>
        <taxon>Chordata</taxon>
        <taxon>Craniata</taxon>
        <taxon>Vertebrata</taxon>
        <taxon>Euteleostomi</taxon>
        <taxon>Actinopterygii</taxon>
        <taxon>Neopterygii</taxon>
        <taxon>Teleostei</taxon>
        <taxon>Ostariophysi</taxon>
        <taxon>Cypriniformes</taxon>
        <taxon>Cyprinidae</taxon>
        <taxon>Labeoninae</taxon>
        <taxon>Labeonini</taxon>
        <taxon>Cirrhinus</taxon>
    </lineage>
</organism>
<reference evidence="1 2" key="1">
    <citation type="submission" date="2023-09" db="EMBL/GenBank/DDBJ databases">
        <authorList>
            <person name="Wang M."/>
        </authorList>
    </citation>
    <scope>NUCLEOTIDE SEQUENCE [LARGE SCALE GENOMIC DNA]</scope>
    <source>
        <strain evidence="1">GT-2023</strain>
        <tissue evidence="1">Liver</tissue>
    </source>
</reference>
<keyword evidence="2" id="KW-1185">Reference proteome</keyword>
<name>A0ABR3LPK1_9TELE</name>
<proteinExistence type="predicted"/>
<evidence type="ECO:0000313" key="1">
    <source>
        <dbReference type="EMBL" id="KAL1254839.1"/>
    </source>
</evidence>
<evidence type="ECO:0000313" key="2">
    <source>
        <dbReference type="Proteomes" id="UP001558613"/>
    </source>
</evidence>
<gene>
    <name evidence="1" type="ORF">QQF64_012900</name>
</gene>
<dbReference type="EMBL" id="JAYMGO010000019">
    <property type="protein sequence ID" value="KAL1254839.1"/>
    <property type="molecule type" value="Genomic_DNA"/>
</dbReference>
<accession>A0ABR3LPK1</accession>
<protein>
    <submittedName>
        <fullName evidence="1">Uncharacterized protein</fullName>
    </submittedName>
</protein>
<dbReference type="Proteomes" id="UP001558613">
    <property type="component" value="Unassembled WGS sequence"/>
</dbReference>
<sequence length="128" mass="14449">MKVSVKHKPASTLLPLTKERVHKNRLNHLICTFLSLRLCVSLHFRPPALRFPASISAFPTDDHDHHHINLGRVGLALTVRSVGMHTAGRDELSGVLMRLPTMHLKHRASACYIQELEFDSRIALGLYN</sequence>